<accession>A0AAE1GVB6</accession>
<proteinExistence type="predicted"/>
<protein>
    <submittedName>
        <fullName evidence="3">Trichothecene biosynthesis transcription regulator TRI6</fullName>
    </submittedName>
</protein>
<feature type="transmembrane region" description="Helical" evidence="2">
    <location>
        <begin position="170"/>
        <end position="192"/>
    </location>
</feature>
<name>A0AAE1GVB6_9NEOP</name>
<keyword evidence="4" id="KW-1185">Reference proteome</keyword>
<dbReference type="EMBL" id="JAHWGI010000101">
    <property type="protein sequence ID" value="KAK3909448.1"/>
    <property type="molecule type" value="Genomic_DNA"/>
</dbReference>
<sequence>MLTSQQSHGGSSSPTFDNYFSEGGGLGPNLGSVSKRKVTARKEANLNVSVENVSVGEPVGDQNISDKTLLNLTANSMHIGENASLPHESKVLHVDLLNYSAHNVVLTTVSIKDPITTVNVSGLVNNSSVSQRKKGKPGVTYDEDDLSKDADGKIILPNESLIGSGPSFDYVVPIVIAMLAVPFVAVVGAFLYKKGRDFWDRRHYRRMDFLIDGMYND</sequence>
<feature type="region of interest" description="Disordered" evidence="1">
    <location>
        <begin position="1"/>
        <end position="20"/>
    </location>
</feature>
<dbReference type="Proteomes" id="UP001219518">
    <property type="component" value="Unassembled WGS sequence"/>
</dbReference>
<evidence type="ECO:0000313" key="3">
    <source>
        <dbReference type="EMBL" id="KAK3909448.1"/>
    </source>
</evidence>
<dbReference type="AlphaFoldDB" id="A0AAE1GVB6"/>
<evidence type="ECO:0000256" key="1">
    <source>
        <dbReference type="SAM" id="MobiDB-lite"/>
    </source>
</evidence>
<gene>
    <name evidence="3" type="ORF">KUF71_003880</name>
</gene>
<reference evidence="3" key="1">
    <citation type="submission" date="2021-07" db="EMBL/GenBank/DDBJ databases">
        <authorList>
            <person name="Catto M.A."/>
            <person name="Jacobson A."/>
            <person name="Kennedy G."/>
            <person name="Labadie P."/>
            <person name="Hunt B.G."/>
            <person name="Srinivasan R."/>
        </authorList>
    </citation>
    <scope>NUCLEOTIDE SEQUENCE</scope>
    <source>
        <strain evidence="3">PL_HMW_Pooled</strain>
        <tissue evidence="3">Head</tissue>
    </source>
</reference>
<comment type="caution">
    <text evidence="3">The sequence shown here is derived from an EMBL/GenBank/DDBJ whole genome shotgun (WGS) entry which is preliminary data.</text>
</comment>
<evidence type="ECO:0000256" key="2">
    <source>
        <dbReference type="SAM" id="Phobius"/>
    </source>
</evidence>
<organism evidence="3 4">
    <name type="scientific">Frankliniella fusca</name>
    <dbReference type="NCBI Taxonomy" id="407009"/>
    <lineage>
        <taxon>Eukaryota</taxon>
        <taxon>Metazoa</taxon>
        <taxon>Ecdysozoa</taxon>
        <taxon>Arthropoda</taxon>
        <taxon>Hexapoda</taxon>
        <taxon>Insecta</taxon>
        <taxon>Pterygota</taxon>
        <taxon>Neoptera</taxon>
        <taxon>Paraneoptera</taxon>
        <taxon>Thysanoptera</taxon>
        <taxon>Terebrantia</taxon>
        <taxon>Thripoidea</taxon>
        <taxon>Thripidae</taxon>
        <taxon>Frankliniella</taxon>
    </lineage>
</organism>
<keyword evidence="2" id="KW-0472">Membrane</keyword>
<evidence type="ECO:0000313" key="4">
    <source>
        <dbReference type="Proteomes" id="UP001219518"/>
    </source>
</evidence>
<reference evidence="3" key="2">
    <citation type="journal article" date="2023" name="BMC Genomics">
        <title>Pest status, molecular evolution, and epigenetic factors derived from the genome assembly of Frankliniella fusca, a thysanopteran phytovirus vector.</title>
        <authorList>
            <person name="Catto M.A."/>
            <person name="Labadie P.E."/>
            <person name="Jacobson A.L."/>
            <person name="Kennedy G.G."/>
            <person name="Srinivasan R."/>
            <person name="Hunt B.G."/>
        </authorList>
    </citation>
    <scope>NUCLEOTIDE SEQUENCE</scope>
    <source>
        <strain evidence="3">PL_HMW_Pooled</strain>
    </source>
</reference>
<feature type="compositionally biased region" description="Polar residues" evidence="1">
    <location>
        <begin position="1"/>
        <end position="18"/>
    </location>
</feature>
<keyword evidence="2" id="KW-1133">Transmembrane helix</keyword>
<keyword evidence="2" id="KW-0812">Transmembrane</keyword>